<comment type="caution">
    <text evidence="2">The sequence shown here is derived from an EMBL/GenBank/DDBJ whole genome shotgun (WGS) entry which is preliminary data.</text>
</comment>
<sequence length="250" mass="28058">MLQSPLSDDDRQWLIRLARLAVANFNAGDWQELGVHTGALDAIRGHDRLLRSLSFNDPDYSGNAHGVFFSIVERDPRNLQIVARFIRDRYGDDGELISTSAGQGRTIIFTPSVFEVPEGSVEPDLIAVMTPFAPEFEPVFETITRAAAAASYRTLRAKDIWLHSAVIQDVFSLIFKAHIVVCDFTGRNPNVFYEAGIAHTLRKHVVPITQSAADIPFDLQHHRYQPYLNNGEGRQTLEGALRSRFAALRR</sequence>
<proteinExistence type="predicted"/>
<accession>A0A081RHU2</accession>
<evidence type="ECO:0000313" key="2">
    <source>
        <dbReference type="EMBL" id="KEQ54765.1"/>
    </source>
</evidence>
<reference evidence="2 3" key="1">
    <citation type="submission" date="2014-02" db="EMBL/GenBank/DDBJ databases">
        <title>Whole genome sequence of Sphingobium chlorophenolicum NBRC 16172.</title>
        <authorList>
            <person name="Gan H.M."/>
            <person name="Gan H.Y."/>
            <person name="Chew T.H."/>
            <person name="Savka M.A."/>
        </authorList>
    </citation>
    <scope>NUCLEOTIDE SEQUENCE [LARGE SCALE GENOMIC DNA]</scope>
    <source>
        <strain evidence="2 3">NBRC 16172</strain>
    </source>
</reference>
<dbReference type="Proteomes" id="UP000028411">
    <property type="component" value="Unassembled WGS sequence"/>
</dbReference>
<dbReference type="EMBL" id="JFHR01000007">
    <property type="protein sequence ID" value="KEQ54765.1"/>
    <property type="molecule type" value="Genomic_DNA"/>
</dbReference>
<evidence type="ECO:0000313" key="3">
    <source>
        <dbReference type="Proteomes" id="UP000028411"/>
    </source>
</evidence>
<gene>
    <name evidence="2" type="ORF">BV95_00994</name>
</gene>
<dbReference type="InterPro" id="IPR040508">
    <property type="entry name" value="AbiJ_NTD5"/>
</dbReference>
<dbReference type="AlphaFoldDB" id="A0A081RHU2"/>
<feature type="domain" description="AbiJ N-terminal" evidence="1">
    <location>
        <begin position="9"/>
        <end position="93"/>
    </location>
</feature>
<dbReference type="Pfam" id="PF18865">
    <property type="entry name" value="AbiJ_NTD5"/>
    <property type="match status" value="1"/>
</dbReference>
<dbReference type="eggNOG" id="COG3613">
    <property type="taxonomic scope" value="Bacteria"/>
</dbReference>
<dbReference type="PATRIC" id="fig|46429.4.peg.955"/>
<evidence type="ECO:0000259" key="1">
    <source>
        <dbReference type="Pfam" id="PF18865"/>
    </source>
</evidence>
<protein>
    <recommendedName>
        <fullName evidence="1">AbiJ N-terminal domain-containing protein</fullName>
    </recommendedName>
</protein>
<name>A0A081RHU2_SPHCR</name>
<organism evidence="2 3">
    <name type="scientific">Sphingobium chlorophenolicum</name>
    <dbReference type="NCBI Taxonomy" id="46429"/>
    <lineage>
        <taxon>Bacteria</taxon>
        <taxon>Pseudomonadati</taxon>
        <taxon>Pseudomonadota</taxon>
        <taxon>Alphaproteobacteria</taxon>
        <taxon>Sphingomonadales</taxon>
        <taxon>Sphingomonadaceae</taxon>
        <taxon>Sphingobium</taxon>
    </lineage>
</organism>